<dbReference type="SMART" id="SM00290">
    <property type="entry name" value="ZnF_UBP"/>
    <property type="match status" value="1"/>
</dbReference>
<evidence type="ECO:0000259" key="7">
    <source>
        <dbReference type="PROSITE" id="PS50235"/>
    </source>
</evidence>
<evidence type="ECO:0000313" key="9">
    <source>
        <dbReference type="EMBL" id="CAK7920585.1"/>
    </source>
</evidence>
<dbReference type="InterPro" id="IPR013083">
    <property type="entry name" value="Znf_RING/FYVE/PHD"/>
</dbReference>
<proteinExistence type="inferred from homology"/>
<feature type="domain" description="UBP-type" evidence="8">
    <location>
        <begin position="79"/>
        <end position="175"/>
    </location>
</feature>
<keyword evidence="2 4" id="KW-0863">Zinc-finger</keyword>
<name>A0ABP0EL25_9ASCO</name>
<dbReference type="GO" id="GO:0016787">
    <property type="term" value="F:hydrolase activity"/>
    <property type="evidence" value="ECO:0007669"/>
    <property type="project" value="UniProtKB-KW"/>
</dbReference>
<dbReference type="InterPro" id="IPR018200">
    <property type="entry name" value="USP_CS"/>
</dbReference>
<dbReference type="EC" id="3.4.19.12" evidence="5"/>
<dbReference type="PROSITE" id="PS00973">
    <property type="entry name" value="USP_2"/>
    <property type="match status" value="1"/>
</dbReference>
<comment type="catalytic activity">
    <reaction evidence="5">
        <text>Thiol-dependent hydrolysis of ester, thioester, amide, peptide and isopeptide bonds formed by the C-terminal Gly of ubiquitin (a 76-residue protein attached to proteins as an intracellular targeting signal).</text>
        <dbReference type="EC" id="3.4.19.12"/>
    </reaction>
</comment>
<reference evidence="9 10" key="1">
    <citation type="submission" date="2024-01" db="EMBL/GenBank/DDBJ databases">
        <authorList>
            <consortium name="Genoscope - CEA"/>
            <person name="William W."/>
        </authorList>
    </citation>
    <scope>NUCLEOTIDE SEQUENCE [LARGE SCALE GENOMIC DNA]</scope>
    <source>
        <strain evidence="9 10">29B2s-10</strain>
    </source>
</reference>
<dbReference type="PANTHER" id="PTHR24006:SF937">
    <property type="entry name" value="UBIQUITIN CARBOXYL-TERMINAL HYDROLASE"/>
    <property type="match status" value="1"/>
</dbReference>
<dbReference type="PROSITE" id="PS00972">
    <property type="entry name" value="USP_1"/>
    <property type="match status" value="1"/>
</dbReference>
<protein>
    <recommendedName>
        <fullName evidence="5">Ubiquitin carboxyl-terminal hydrolase</fullName>
        <ecNumber evidence="5">3.4.19.12</ecNumber>
    </recommendedName>
</protein>
<dbReference type="Pfam" id="PF00443">
    <property type="entry name" value="UCH"/>
    <property type="match status" value="1"/>
</dbReference>
<dbReference type="PROSITE" id="PS50271">
    <property type="entry name" value="ZF_UBP"/>
    <property type="match status" value="1"/>
</dbReference>
<gene>
    <name evidence="9" type="primary">UBP8</name>
    <name evidence="9" type="ORF">CAAN4_H04060</name>
</gene>
<dbReference type="InterPro" id="IPR001607">
    <property type="entry name" value="Znf_UBP"/>
</dbReference>
<evidence type="ECO:0000259" key="8">
    <source>
        <dbReference type="PROSITE" id="PS50271"/>
    </source>
</evidence>
<keyword evidence="1" id="KW-0479">Metal-binding</keyword>
<dbReference type="Proteomes" id="UP001497600">
    <property type="component" value="Chromosome H"/>
</dbReference>
<feature type="region of interest" description="Disordered" evidence="6">
    <location>
        <begin position="1"/>
        <end position="34"/>
    </location>
</feature>
<accession>A0ABP0EL25</accession>
<dbReference type="InterPro" id="IPR050164">
    <property type="entry name" value="Peptidase_C19"/>
</dbReference>
<dbReference type="InterPro" id="IPR038765">
    <property type="entry name" value="Papain-like_cys_pep_sf"/>
</dbReference>
<dbReference type="InterPro" id="IPR028889">
    <property type="entry name" value="USP"/>
</dbReference>
<feature type="domain" description="USP" evidence="7">
    <location>
        <begin position="209"/>
        <end position="551"/>
    </location>
</feature>
<dbReference type="EMBL" id="OZ004260">
    <property type="protein sequence ID" value="CAK7920585.1"/>
    <property type="molecule type" value="Genomic_DNA"/>
</dbReference>
<keyword evidence="10" id="KW-1185">Reference proteome</keyword>
<dbReference type="PANTHER" id="PTHR24006">
    <property type="entry name" value="UBIQUITIN CARBOXYL-TERMINAL HYDROLASE"/>
    <property type="match status" value="1"/>
</dbReference>
<evidence type="ECO:0000256" key="6">
    <source>
        <dbReference type="SAM" id="MobiDB-lite"/>
    </source>
</evidence>
<evidence type="ECO:0000256" key="3">
    <source>
        <dbReference type="ARBA" id="ARBA00022833"/>
    </source>
</evidence>
<keyword evidence="5 9" id="KW-0378">Hydrolase</keyword>
<comment type="similarity">
    <text evidence="5">Belongs to the peptidase C19 family.</text>
</comment>
<keyword evidence="5" id="KW-0645">Protease</keyword>
<feature type="compositionally biased region" description="Polar residues" evidence="6">
    <location>
        <begin position="20"/>
        <end position="34"/>
    </location>
</feature>
<evidence type="ECO:0000256" key="2">
    <source>
        <dbReference type="ARBA" id="ARBA00022771"/>
    </source>
</evidence>
<dbReference type="InterPro" id="IPR001394">
    <property type="entry name" value="Peptidase_C19_UCH"/>
</dbReference>
<dbReference type="SUPFAM" id="SSF57850">
    <property type="entry name" value="RING/U-box"/>
    <property type="match status" value="1"/>
</dbReference>
<keyword evidence="3" id="KW-0862">Zinc</keyword>
<organism evidence="9 10">
    <name type="scientific">[Candida] anglica</name>
    <dbReference type="NCBI Taxonomy" id="148631"/>
    <lineage>
        <taxon>Eukaryota</taxon>
        <taxon>Fungi</taxon>
        <taxon>Dikarya</taxon>
        <taxon>Ascomycota</taxon>
        <taxon>Saccharomycotina</taxon>
        <taxon>Pichiomycetes</taxon>
        <taxon>Debaryomycetaceae</taxon>
        <taxon>Kurtzmaniella</taxon>
    </lineage>
</organism>
<dbReference type="Gene3D" id="3.30.40.10">
    <property type="entry name" value="Zinc/RING finger domain, C3HC4 (zinc finger)"/>
    <property type="match status" value="1"/>
</dbReference>
<evidence type="ECO:0000256" key="4">
    <source>
        <dbReference type="PROSITE-ProRule" id="PRU00502"/>
    </source>
</evidence>
<dbReference type="PROSITE" id="PS50235">
    <property type="entry name" value="USP_3"/>
    <property type="match status" value="1"/>
</dbReference>
<dbReference type="SUPFAM" id="SSF54001">
    <property type="entry name" value="Cysteine proteinases"/>
    <property type="match status" value="1"/>
</dbReference>
<evidence type="ECO:0000256" key="1">
    <source>
        <dbReference type="ARBA" id="ARBA00022723"/>
    </source>
</evidence>
<dbReference type="Pfam" id="PF02148">
    <property type="entry name" value="zf-UBP"/>
    <property type="match status" value="1"/>
</dbReference>
<keyword evidence="5" id="KW-0833">Ubl conjugation pathway</keyword>
<evidence type="ECO:0000313" key="10">
    <source>
        <dbReference type="Proteomes" id="UP001497600"/>
    </source>
</evidence>
<keyword evidence="5" id="KW-0788">Thiol protease</keyword>
<evidence type="ECO:0000256" key="5">
    <source>
        <dbReference type="RuleBase" id="RU366025"/>
    </source>
</evidence>
<sequence>MSSRKTLPGGGAVPEGKPMVQTTQERTPPPDNFSSIKPCSHITTVLDSQAKDNVFLTYRHAVNISQVMADNRYYTQKKDGTKVANKKLLELKSEALHCTDCSMNNFHNNFICLQCPHVGCFNELNHSYKHFKNNQHFFGIDSHNGLLYCFMCGNYINDPQLEKIRLEAINGGVGSGGSGGNALDEGLDNSAEIDLHYTAPHYKATTGLKGFVNLGSTCFMSCILQTFIHNPIIRNQFFNNDLHYFNCESTSEYHFPNGSIDESNACVTCSIDSIFKNFYASSDTEGFGMTNLLLTAWYKKKSLAGFQEQDAHEFWQFILDEFHQDHERVLKLSGENSNTSSSSTSPDDCKCITHTTFYGQLESSIKCLSCDSVTNTIDPTVDLSLEIRRIKNKNSKEELTLYDCLDLFTKEEKLDAMYKCQYCGERSEATKCLKIKRNPPVLGIQLKRFAHNLTSDKSTKVETPVKIPLFLNISKYTTLSLNKQSEEINGNEVYELFAMVCHMGSVNTGHYVAVVKDGNGQWFRFDDSVISLVSQEDVMNTNAYLLFYIAHKI</sequence>
<dbReference type="Gene3D" id="3.90.70.10">
    <property type="entry name" value="Cysteine proteinases"/>
    <property type="match status" value="1"/>
</dbReference>